<comment type="caution">
    <text evidence="3">The sequence shown here is derived from an EMBL/GenBank/DDBJ whole genome shotgun (WGS) entry which is preliminary data.</text>
</comment>
<gene>
    <name evidence="3" type="ORF">EJB05_13704</name>
</gene>
<evidence type="ECO:0008006" key="5">
    <source>
        <dbReference type="Google" id="ProtNLM"/>
    </source>
</evidence>
<dbReference type="GO" id="GO:0005634">
    <property type="term" value="C:nucleus"/>
    <property type="evidence" value="ECO:0007669"/>
    <property type="project" value="TreeGrafter"/>
</dbReference>
<dbReference type="EMBL" id="RWGY01000007">
    <property type="protein sequence ID" value="TVU40251.1"/>
    <property type="molecule type" value="Genomic_DNA"/>
</dbReference>
<evidence type="ECO:0000256" key="2">
    <source>
        <dbReference type="ARBA" id="ARBA00022801"/>
    </source>
</evidence>
<dbReference type="PANTHER" id="PTHR13620">
    <property type="entry name" value="3-5 EXONUCLEASE"/>
    <property type="match status" value="1"/>
</dbReference>
<dbReference type="SUPFAM" id="SSF53098">
    <property type="entry name" value="Ribonuclease H-like"/>
    <property type="match status" value="1"/>
</dbReference>
<sequence>MVAAESTHTVHVAGVPIQTTVTSRPGTARQWVRATSWRLSSGSGLTVGMGVKWTTPSRRANAAAPPQAATLQLCAEKRCLVFQLAQAGAVPDALRSFMTDRRVTFARYNVGSDCRKLLADHGVDVPSTLELPP</sequence>
<evidence type="ECO:0000313" key="3">
    <source>
        <dbReference type="EMBL" id="TVU40251.1"/>
    </source>
</evidence>
<dbReference type="GO" id="GO:0003676">
    <property type="term" value="F:nucleic acid binding"/>
    <property type="evidence" value="ECO:0007669"/>
    <property type="project" value="InterPro"/>
</dbReference>
<dbReference type="Gene3D" id="3.30.420.10">
    <property type="entry name" value="Ribonuclease H-like superfamily/Ribonuclease H"/>
    <property type="match status" value="1"/>
</dbReference>
<keyword evidence="4" id="KW-1185">Reference proteome</keyword>
<dbReference type="GO" id="GO:0005737">
    <property type="term" value="C:cytoplasm"/>
    <property type="evidence" value="ECO:0007669"/>
    <property type="project" value="TreeGrafter"/>
</dbReference>
<evidence type="ECO:0000256" key="1">
    <source>
        <dbReference type="ARBA" id="ARBA00022722"/>
    </source>
</evidence>
<proteinExistence type="predicted"/>
<evidence type="ECO:0000313" key="4">
    <source>
        <dbReference type="Proteomes" id="UP000324897"/>
    </source>
</evidence>
<dbReference type="PANTHER" id="PTHR13620:SF59">
    <property type="entry name" value="POLYNUCLEOTIDYL TRANSFERASE, RIBONUCLEASE H-LIKE SUPERFAMILY PROTEIN"/>
    <property type="match status" value="1"/>
</dbReference>
<organism evidence="3 4">
    <name type="scientific">Eragrostis curvula</name>
    <name type="common">weeping love grass</name>
    <dbReference type="NCBI Taxonomy" id="38414"/>
    <lineage>
        <taxon>Eukaryota</taxon>
        <taxon>Viridiplantae</taxon>
        <taxon>Streptophyta</taxon>
        <taxon>Embryophyta</taxon>
        <taxon>Tracheophyta</taxon>
        <taxon>Spermatophyta</taxon>
        <taxon>Magnoliopsida</taxon>
        <taxon>Liliopsida</taxon>
        <taxon>Poales</taxon>
        <taxon>Poaceae</taxon>
        <taxon>PACMAD clade</taxon>
        <taxon>Chloridoideae</taxon>
        <taxon>Eragrostideae</taxon>
        <taxon>Eragrostidinae</taxon>
        <taxon>Eragrostis</taxon>
    </lineage>
</organism>
<dbReference type="Gramene" id="TVU40251">
    <property type="protein sequence ID" value="TVU40251"/>
    <property type="gene ID" value="EJB05_13704"/>
</dbReference>
<keyword evidence="2" id="KW-0378">Hydrolase</keyword>
<dbReference type="Proteomes" id="UP000324897">
    <property type="component" value="Chromosome 4"/>
</dbReference>
<feature type="non-terminal residue" evidence="3">
    <location>
        <position position="1"/>
    </location>
</feature>
<reference evidence="3 4" key="1">
    <citation type="journal article" date="2019" name="Sci. Rep.">
        <title>A high-quality genome of Eragrostis curvula grass provides insights into Poaceae evolution and supports new strategies to enhance forage quality.</title>
        <authorList>
            <person name="Carballo J."/>
            <person name="Santos B.A.C.M."/>
            <person name="Zappacosta D."/>
            <person name="Garbus I."/>
            <person name="Selva J.P."/>
            <person name="Gallo C.A."/>
            <person name="Diaz A."/>
            <person name="Albertini E."/>
            <person name="Caccamo M."/>
            <person name="Echenique V."/>
        </authorList>
    </citation>
    <scope>NUCLEOTIDE SEQUENCE [LARGE SCALE GENOMIC DNA]</scope>
    <source>
        <strain evidence="4">cv. Victoria</strain>
        <tissue evidence="3">Leaf</tissue>
    </source>
</reference>
<dbReference type="AlphaFoldDB" id="A0A5J9VX78"/>
<name>A0A5J9VX78_9POAL</name>
<dbReference type="GO" id="GO:0008408">
    <property type="term" value="F:3'-5' exonuclease activity"/>
    <property type="evidence" value="ECO:0007669"/>
    <property type="project" value="TreeGrafter"/>
</dbReference>
<dbReference type="InterPro" id="IPR012337">
    <property type="entry name" value="RNaseH-like_sf"/>
</dbReference>
<dbReference type="OrthoDB" id="756480at2759"/>
<keyword evidence="1" id="KW-0540">Nuclease</keyword>
<dbReference type="InterPro" id="IPR051132">
    <property type="entry name" value="3-5_Exonuclease_domain"/>
</dbReference>
<accession>A0A5J9VX78</accession>
<dbReference type="InterPro" id="IPR036397">
    <property type="entry name" value="RNaseH_sf"/>
</dbReference>
<protein>
    <recommendedName>
        <fullName evidence="5">3'-5' exonuclease domain-containing protein</fullName>
    </recommendedName>
</protein>